<feature type="transmembrane region" description="Helical" evidence="7">
    <location>
        <begin position="160"/>
        <end position="193"/>
    </location>
</feature>
<protein>
    <submittedName>
        <fullName evidence="9">ABC transporter permease</fullName>
    </submittedName>
</protein>
<dbReference type="PANTHER" id="PTHR43386:SF1">
    <property type="entry name" value="D,D-DIPEPTIDE TRANSPORT SYSTEM PERMEASE PROTEIN DDPC-RELATED"/>
    <property type="match status" value="1"/>
</dbReference>
<dbReference type="InterPro" id="IPR050366">
    <property type="entry name" value="BP-dependent_transpt_permease"/>
</dbReference>
<keyword evidence="3" id="KW-1003">Cell membrane</keyword>
<keyword evidence="5 7" id="KW-1133">Transmembrane helix</keyword>
<name>A0A537JI80_9BACT</name>
<dbReference type="Pfam" id="PF00528">
    <property type="entry name" value="BPD_transp_1"/>
    <property type="match status" value="1"/>
</dbReference>
<dbReference type="InterPro" id="IPR035906">
    <property type="entry name" value="MetI-like_sf"/>
</dbReference>
<dbReference type="AlphaFoldDB" id="A0A537JI80"/>
<dbReference type="Gene3D" id="1.10.3720.10">
    <property type="entry name" value="MetI-like"/>
    <property type="match status" value="1"/>
</dbReference>
<sequence>MVAAPFIVPSPPNAVNLVVQLLPPTAHHLFGTDQLGRDVFSRVLMGTRVSLPTGFVVVVLGGSFGILYGGIAAYAGANAEEGMMRVTDLFFCFPPLILAMAIAAALGIGWTNTILAMVIVWWPKYARVSRSLVLVQRSQEYVEAARALGNRPRRILLRHVLPNALGPLITLLTLDIGNAIITFAGLTFLGLGIRPPTPEWGAMVSEGRVLIEQWWVSTFPGVAIFTAAMGFNFLGDGLRDWLDPRAKRQ</sequence>
<keyword evidence="2 7" id="KW-0813">Transport</keyword>
<dbReference type="PANTHER" id="PTHR43386">
    <property type="entry name" value="OLIGOPEPTIDE TRANSPORT SYSTEM PERMEASE PROTEIN APPC"/>
    <property type="match status" value="1"/>
</dbReference>
<dbReference type="SUPFAM" id="SSF161098">
    <property type="entry name" value="MetI-like"/>
    <property type="match status" value="1"/>
</dbReference>
<feature type="domain" description="ABC transmembrane type-1" evidence="8">
    <location>
        <begin position="47"/>
        <end position="235"/>
    </location>
</feature>
<proteinExistence type="inferred from homology"/>
<evidence type="ECO:0000259" key="8">
    <source>
        <dbReference type="PROSITE" id="PS50928"/>
    </source>
</evidence>
<organism evidence="9 10">
    <name type="scientific">Candidatus Segetimicrobium genomatis</name>
    <dbReference type="NCBI Taxonomy" id="2569760"/>
    <lineage>
        <taxon>Bacteria</taxon>
        <taxon>Bacillati</taxon>
        <taxon>Candidatus Sysuimicrobiota</taxon>
        <taxon>Candidatus Sysuimicrobiia</taxon>
        <taxon>Candidatus Sysuimicrobiales</taxon>
        <taxon>Candidatus Segetimicrobiaceae</taxon>
        <taxon>Candidatus Segetimicrobium</taxon>
    </lineage>
</organism>
<dbReference type="GO" id="GO:0005886">
    <property type="term" value="C:plasma membrane"/>
    <property type="evidence" value="ECO:0007669"/>
    <property type="project" value="UniProtKB-SubCell"/>
</dbReference>
<evidence type="ECO:0000256" key="3">
    <source>
        <dbReference type="ARBA" id="ARBA00022475"/>
    </source>
</evidence>
<gene>
    <name evidence="9" type="ORF">E6H04_03440</name>
</gene>
<accession>A0A537JI80</accession>
<feature type="transmembrane region" description="Helical" evidence="7">
    <location>
        <begin position="97"/>
        <end position="122"/>
    </location>
</feature>
<comment type="similarity">
    <text evidence="7">Belongs to the binding-protein-dependent transport system permease family.</text>
</comment>
<evidence type="ECO:0000313" key="10">
    <source>
        <dbReference type="Proteomes" id="UP000320048"/>
    </source>
</evidence>
<comment type="subcellular location">
    <subcellularLocation>
        <location evidence="1 7">Cell membrane</location>
        <topology evidence="1 7">Multi-pass membrane protein</topology>
    </subcellularLocation>
</comment>
<dbReference type="PROSITE" id="PS50928">
    <property type="entry name" value="ABC_TM1"/>
    <property type="match status" value="1"/>
</dbReference>
<evidence type="ECO:0000256" key="4">
    <source>
        <dbReference type="ARBA" id="ARBA00022692"/>
    </source>
</evidence>
<keyword evidence="4 7" id="KW-0812">Transmembrane</keyword>
<dbReference type="CDD" id="cd06261">
    <property type="entry name" value="TM_PBP2"/>
    <property type="match status" value="1"/>
</dbReference>
<feature type="transmembrane region" description="Helical" evidence="7">
    <location>
        <begin position="55"/>
        <end position="77"/>
    </location>
</feature>
<dbReference type="InterPro" id="IPR000515">
    <property type="entry name" value="MetI-like"/>
</dbReference>
<evidence type="ECO:0000256" key="5">
    <source>
        <dbReference type="ARBA" id="ARBA00022989"/>
    </source>
</evidence>
<dbReference type="GO" id="GO:0055085">
    <property type="term" value="P:transmembrane transport"/>
    <property type="evidence" value="ECO:0007669"/>
    <property type="project" value="InterPro"/>
</dbReference>
<feature type="transmembrane region" description="Helical" evidence="7">
    <location>
        <begin position="213"/>
        <end position="235"/>
    </location>
</feature>
<comment type="caution">
    <text evidence="9">The sequence shown here is derived from an EMBL/GenBank/DDBJ whole genome shotgun (WGS) entry which is preliminary data.</text>
</comment>
<evidence type="ECO:0000256" key="2">
    <source>
        <dbReference type="ARBA" id="ARBA00022448"/>
    </source>
</evidence>
<keyword evidence="6 7" id="KW-0472">Membrane</keyword>
<evidence type="ECO:0000256" key="6">
    <source>
        <dbReference type="ARBA" id="ARBA00023136"/>
    </source>
</evidence>
<reference evidence="9 10" key="1">
    <citation type="journal article" date="2019" name="Nat. Microbiol.">
        <title>Mediterranean grassland soil C-N compound turnover is dependent on rainfall and depth, and is mediated by genomically divergent microorganisms.</title>
        <authorList>
            <person name="Diamond S."/>
            <person name="Andeer P.F."/>
            <person name="Li Z."/>
            <person name="Crits-Christoph A."/>
            <person name="Burstein D."/>
            <person name="Anantharaman K."/>
            <person name="Lane K.R."/>
            <person name="Thomas B.C."/>
            <person name="Pan C."/>
            <person name="Northen T.R."/>
            <person name="Banfield J.F."/>
        </authorList>
    </citation>
    <scope>NUCLEOTIDE SEQUENCE [LARGE SCALE GENOMIC DNA]</scope>
    <source>
        <strain evidence="9">NP_7</strain>
    </source>
</reference>
<evidence type="ECO:0000256" key="7">
    <source>
        <dbReference type="RuleBase" id="RU363032"/>
    </source>
</evidence>
<evidence type="ECO:0000256" key="1">
    <source>
        <dbReference type="ARBA" id="ARBA00004651"/>
    </source>
</evidence>
<dbReference type="EMBL" id="VBAO01000086">
    <property type="protein sequence ID" value="TMI83190.1"/>
    <property type="molecule type" value="Genomic_DNA"/>
</dbReference>
<dbReference type="Proteomes" id="UP000320048">
    <property type="component" value="Unassembled WGS sequence"/>
</dbReference>
<evidence type="ECO:0000313" key="9">
    <source>
        <dbReference type="EMBL" id="TMI83190.1"/>
    </source>
</evidence>